<evidence type="ECO:0000313" key="1">
    <source>
        <dbReference type="EMBL" id="CAA49563.1"/>
    </source>
</evidence>
<accession>Q65ZF0</accession>
<dbReference type="EMBL" id="X69944">
    <property type="protein sequence ID" value="CAA49563.1"/>
    <property type="molecule type" value="mRNA"/>
</dbReference>
<name>Q65ZF0_NOTVI</name>
<organism evidence="1">
    <name type="scientific">Notophthalmus viridescens</name>
    <name type="common">Eastern newt</name>
    <name type="synonym">Triturus viridescens</name>
    <dbReference type="NCBI Taxonomy" id="8316"/>
    <lineage>
        <taxon>Eukaryota</taxon>
        <taxon>Metazoa</taxon>
        <taxon>Chordata</taxon>
        <taxon>Craniata</taxon>
        <taxon>Vertebrata</taxon>
        <taxon>Euteleostomi</taxon>
        <taxon>Amphibia</taxon>
        <taxon>Batrachia</taxon>
        <taxon>Caudata</taxon>
        <taxon>Salamandroidea</taxon>
        <taxon>Salamandridae</taxon>
        <taxon>Pleurodelinae</taxon>
        <taxon>Notophthalmus</taxon>
    </lineage>
</organism>
<sequence length="16" mass="1864">MPWHHAGNIYLPITIT</sequence>
<protein>
    <submittedName>
        <fullName evidence="1">Short ORF that may control RAR delta 1 isoform production</fullName>
    </submittedName>
</protein>
<dbReference type="AlphaFoldDB" id="Q65ZF0"/>
<reference evidence="1" key="1">
    <citation type="submission" date="1992-12" db="EMBL/GenBank/DDBJ databases">
        <authorList>
            <person name="Ragsdale C."/>
        </authorList>
    </citation>
    <scope>NUCLEOTIDE SEQUENCE</scope>
</reference>
<reference evidence="1" key="2">
    <citation type="journal article" date="1993" name="Mech. Dev.">
        <title>Delta retinoic acid receptor isoform delta 1 is distinguished by its exceptional N-terminal sequence and abundance in the limb regeneration blastema.</title>
        <authorList>
            <person name="Ragsdale CWJrJr"/>
            <person name="Gates PBB"/>
            <person name="Hill DSS"/>
            <person name="Brockes JPP"/>
        </authorList>
    </citation>
    <scope>NUCLEOTIDE SEQUENCE</scope>
</reference>
<proteinExistence type="evidence at transcript level"/>